<dbReference type="FunFam" id="2.60.40.420:FF:000021">
    <property type="entry name" value="Extracellular dihydrogeodin oxidase/laccase"/>
    <property type="match status" value="1"/>
</dbReference>
<dbReference type="PROSITE" id="PS00079">
    <property type="entry name" value="MULTICOPPER_OXIDASE1"/>
    <property type="match status" value="1"/>
</dbReference>
<dbReference type="CDD" id="cd13854">
    <property type="entry name" value="CuRO_1_MaLCC_like"/>
    <property type="match status" value="1"/>
</dbReference>
<organism evidence="8 9">
    <name type="scientific">Exophiala mesophila</name>
    <name type="common">Black yeast-like fungus</name>
    <dbReference type="NCBI Taxonomy" id="212818"/>
    <lineage>
        <taxon>Eukaryota</taxon>
        <taxon>Fungi</taxon>
        <taxon>Dikarya</taxon>
        <taxon>Ascomycota</taxon>
        <taxon>Pezizomycotina</taxon>
        <taxon>Eurotiomycetes</taxon>
        <taxon>Chaetothyriomycetidae</taxon>
        <taxon>Chaetothyriales</taxon>
        <taxon>Herpotrichiellaceae</taxon>
        <taxon>Exophiala</taxon>
    </lineage>
</organism>
<feature type="domain" description="Plastocyanin-like" evidence="6">
    <location>
        <begin position="376"/>
        <end position="494"/>
    </location>
</feature>
<feature type="domain" description="Plastocyanin-like" evidence="5">
    <location>
        <begin position="148"/>
        <end position="306"/>
    </location>
</feature>
<dbReference type="CDD" id="cd13880">
    <property type="entry name" value="CuRO_2_MaLCC_like"/>
    <property type="match status" value="1"/>
</dbReference>
<protein>
    <recommendedName>
        <fullName evidence="10">Multicopper oxidase</fullName>
    </recommendedName>
</protein>
<evidence type="ECO:0000259" key="6">
    <source>
        <dbReference type="Pfam" id="PF07731"/>
    </source>
</evidence>
<dbReference type="CDD" id="cd13901">
    <property type="entry name" value="CuRO_3_MaLCC_like"/>
    <property type="match status" value="1"/>
</dbReference>
<evidence type="ECO:0000313" key="8">
    <source>
        <dbReference type="EMBL" id="RVX71694.1"/>
    </source>
</evidence>
<dbReference type="GO" id="GO:0016491">
    <property type="term" value="F:oxidoreductase activity"/>
    <property type="evidence" value="ECO:0007669"/>
    <property type="project" value="UniProtKB-KW"/>
</dbReference>
<dbReference type="Gene3D" id="2.60.40.420">
    <property type="entry name" value="Cupredoxins - blue copper proteins"/>
    <property type="match status" value="3"/>
</dbReference>
<dbReference type="Pfam" id="PF00394">
    <property type="entry name" value="Cu-oxidase"/>
    <property type="match status" value="1"/>
</dbReference>
<dbReference type="PANTHER" id="PTHR11709">
    <property type="entry name" value="MULTI-COPPER OXIDASE"/>
    <property type="match status" value="1"/>
</dbReference>
<name>A0A438N7G6_EXOME</name>
<dbReference type="Pfam" id="PF07731">
    <property type="entry name" value="Cu-oxidase_2"/>
    <property type="match status" value="1"/>
</dbReference>
<dbReference type="InterPro" id="IPR008972">
    <property type="entry name" value="Cupredoxin"/>
</dbReference>
<gene>
    <name evidence="8" type="ORF">B0A52_03878</name>
</gene>
<reference evidence="8 9" key="1">
    <citation type="submission" date="2017-03" db="EMBL/GenBank/DDBJ databases">
        <title>Genomes of endolithic fungi from Antarctica.</title>
        <authorList>
            <person name="Coleine C."/>
            <person name="Masonjones S."/>
            <person name="Stajich J.E."/>
        </authorList>
    </citation>
    <scope>NUCLEOTIDE SEQUENCE [LARGE SCALE GENOMIC DNA]</scope>
    <source>
        <strain evidence="8 9">CCFEE 6314</strain>
    </source>
</reference>
<evidence type="ECO:0000259" key="7">
    <source>
        <dbReference type="Pfam" id="PF07732"/>
    </source>
</evidence>
<feature type="domain" description="Plastocyanin-like" evidence="7">
    <location>
        <begin position="24"/>
        <end position="137"/>
    </location>
</feature>
<evidence type="ECO:0000313" key="9">
    <source>
        <dbReference type="Proteomes" id="UP000288859"/>
    </source>
</evidence>
<dbReference type="InterPro" id="IPR033138">
    <property type="entry name" value="Cu_oxidase_CS"/>
</dbReference>
<keyword evidence="2" id="KW-0479">Metal-binding</keyword>
<evidence type="ECO:0000259" key="5">
    <source>
        <dbReference type="Pfam" id="PF00394"/>
    </source>
</evidence>
<dbReference type="EMBL" id="NAJM01000016">
    <property type="protein sequence ID" value="RVX71694.1"/>
    <property type="molecule type" value="Genomic_DNA"/>
</dbReference>
<dbReference type="InterPro" id="IPR002355">
    <property type="entry name" value="Cu_oxidase_Cu_BS"/>
</dbReference>
<dbReference type="VEuPathDB" id="FungiDB:PV10_08492"/>
<dbReference type="InterPro" id="IPR011706">
    <property type="entry name" value="Cu-oxidase_C"/>
</dbReference>
<comment type="caution">
    <text evidence="8">The sequence shown here is derived from an EMBL/GenBank/DDBJ whole genome shotgun (WGS) entry which is preliminary data.</text>
</comment>
<dbReference type="AlphaFoldDB" id="A0A438N7G6"/>
<keyword evidence="4" id="KW-0186">Copper</keyword>
<dbReference type="PANTHER" id="PTHR11709:SF145">
    <property type="entry name" value="LCC1"/>
    <property type="match status" value="1"/>
</dbReference>
<keyword evidence="3" id="KW-0560">Oxidoreductase</keyword>
<evidence type="ECO:0000256" key="1">
    <source>
        <dbReference type="ARBA" id="ARBA00010609"/>
    </source>
</evidence>
<evidence type="ECO:0000256" key="3">
    <source>
        <dbReference type="ARBA" id="ARBA00023002"/>
    </source>
</evidence>
<evidence type="ECO:0000256" key="4">
    <source>
        <dbReference type="ARBA" id="ARBA00023008"/>
    </source>
</evidence>
<evidence type="ECO:0000256" key="2">
    <source>
        <dbReference type="ARBA" id="ARBA00022723"/>
    </source>
</evidence>
<proteinExistence type="inferred from homology"/>
<comment type="similarity">
    <text evidence="1">Belongs to the multicopper oxidase family.</text>
</comment>
<dbReference type="Pfam" id="PF07732">
    <property type="entry name" value="Cu-oxidase_3"/>
    <property type="match status" value="1"/>
</dbReference>
<dbReference type="SUPFAM" id="SSF49503">
    <property type="entry name" value="Cupredoxins"/>
    <property type="match status" value="3"/>
</dbReference>
<accession>A0A438N7G6</accession>
<sequence length="530" mass="58844">MHEKPCQAPDTGVVRTYDFVVSRGVLAPDGYQRSLTLVNGQFPGPTIEANWGDTIEVKVTNNISAPLEGTAIHWHGFLQHRNQWMDGTSGFTQCPIAPQKSFTYRFRAELFGTTWYHAHYSSQYADGVVGPIVIYGPSEEDYDIDLGPILLSDYYHRNSREIVKEIVSARPGLPPPKPVSDNNLINGKMNFDCSTATITTAKCFNNAGFARFKFQAGKRHRLRLINSGADAIQRFSIDGHKMMVIENDFVAVEPYETEVVTLGVGQRTDVIVEGVGSPTAAYWIRSNATCAESRQPSALAIVQYEQTEPMVLPRSTPWSVPDSCDNDPLEKTIPLYKMSPGAPEATSTLSMTAGQDESGVWQWQMNSSSFRADVSYPSLLQAQTGNLTFPRERNVINTGPAKSYLFVLNNKSPVSHPMHLHGHNMYILAVGHGVWDGSIVRPENPQRRDVQNVPANGYMVWQADADNPGSWAFHCHIAWHAAVGLTVDILEHPEQIVNLAVPDDVYRVCHDWREAFATGKIELLDSGVEN</sequence>
<dbReference type="PROSITE" id="PS00080">
    <property type="entry name" value="MULTICOPPER_OXIDASE2"/>
    <property type="match status" value="1"/>
</dbReference>
<dbReference type="OrthoDB" id="2121828at2759"/>
<evidence type="ECO:0008006" key="10">
    <source>
        <dbReference type="Google" id="ProtNLM"/>
    </source>
</evidence>
<dbReference type="Proteomes" id="UP000288859">
    <property type="component" value="Unassembled WGS sequence"/>
</dbReference>
<dbReference type="InterPro" id="IPR045087">
    <property type="entry name" value="Cu-oxidase_fam"/>
</dbReference>
<dbReference type="InterPro" id="IPR011707">
    <property type="entry name" value="Cu-oxidase-like_N"/>
</dbReference>
<dbReference type="InterPro" id="IPR001117">
    <property type="entry name" value="Cu-oxidase_2nd"/>
</dbReference>
<dbReference type="GO" id="GO:0005507">
    <property type="term" value="F:copper ion binding"/>
    <property type="evidence" value="ECO:0007669"/>
    <property type="project" value="InterPro"/>
</dbReference>